<evidence type="ECO:0000313" key="3">
    <source>
        <dbReference type="Proteomes" id="UP000176951"/>
    </source>
</evidence>
<sequence>MENPIPADESIKNLIPEAKPKKTRRPLGMTVFIYFLRIIFIIMVIFGILFLILWSIVMGAVEGLQNIG</sequence>
<proteinExistence type="predicted"/>
<dbReference type="Proteomes" id="UP000176951">
    <property type="component" value="Unassembled WGS sequence"/>
</dbReference>
<name>A0A1G2PWM9_9BACT</name>
<feature type="transmembrane region" description="Helical" evidence="1">
    <location>
        <begin position="31"/>
        <end position="57"/>
    </location>
</feature>
<gene>
    <name evidence="2" type="ORF">A3A97_01180</name>
</gene>
<accession>A0A1G2PWM9</accession>
<organism evidence="2 3">
    <name type="scientific">Candidatus Terrybacteria bacterium RIFCSPLOWO2_01_FULL_40_23</name>
    <dbReference type="NCBI Taxonomy" id="1802366"/>
    <lineage>
        <taxon>Bacteria</taxon>
        <taxon>Candidatus Terryibacteriota</taxon>
    </lineage>
</organism>
<reference evidence="2 3" key="1">
    <citation type="journal article" date="2016" name="Nat. Commun.">
        <title>Thousands of microbial genomes shed light on interconnected biogeochemical processes in an aquifer system.</title>
        <authorList>
            <person name="Anantharaman K."/>
            <person name="Brown C.T."/>
            <person name="Hug L.A."/>
            <person name="Sharon I."/>
            <person name="Castelle C.J."/>
            <person name="Probst A.J."/>
            <person name="Thomas B.C."/>
            <person name="Singh A."/>
            <person name="Wilkins M.J."/>
            <person name="Karaoz U."/>
            <person name="Brodie E.L."/>
            <person name="Williams K.H."/>
            <person name="Hubbard S.S."/>
            <person name="Banfield J.F."/>
        </authorList>
    </citation>
    <scope>NUCLEOTIDE SEQUENCE [LARGE SCALE GENOMIC DNA]</scope>
</reference>
<keyword evidence="1" id="KW-1133">Transmembrane helix</keyword>
<protein>
    <submittedName>
        <fullName evidence="2">Uncharacterized protein</fullName>
    </submittedName>
</protein>
<comment type="caution">
    <text evidence="2">The sequence shown here is derived from an EMBL/GenBank/DDBJ whole genome shotgun (WGS) entry which is preliminary data.</text>
</comment>
<dbReference type="AlphaFoldDB" id="A0A1G2PWM9"/>
<keyword evidence="1" id="KW-0812">Transmembrane</keyword>
<keyword evidence="1" id="KW-0472">Membrane</keyword>
<evidence type="ECO:0000256" key="1">
    <source>
        <dbReference type="SAM" id="Phobius"/>
    </source>
</evidence>
<evidence type="ECO:0000313" key="2">
    <source>
        <dbReference type="EMBL" id="OHA52737.1"/>
    </source>
</evidence>
<dbReference type="EMBL" id="MHSW01000005">
    <property type="protein sequence ID" value="OHA52737.1"/>
    <property type="molecule type" value="Genomic_DNA"/>
</dbReference>